<dbReference type="Proteomes" id="UP000001055">
    <property type="component" value="Unassembled WGS sequence"/>
</dbReference>
<evidence type="ECO:0000256" key="1">
    <source>
        <dbReference type="SAM" id="MobiDB-lite"/>
    </source>
</evidence>
<dbReference type="KEGG" id="pno:SNOG_06398"/>
<reference evidence="3" key="1">
    <citation type="journal article" date="2007" name="Plant Cell">
        <title>Dothideomycete-plant interactions illuminated by genome sequencing and EST analysis of the wheat pathogen Stagonospora nodorum.</title>
        <authorList>
            <person name="Hane J.K."/>
            <person name="Lowe R.G."/>
            <person name="Solomon P.S."/>
            <person name="Tan K.C."/>
            <person name="Schoch C.L."/>
            <person name="Spatafora J.W."/>
            <person name="Crous P.W."/>
            <person name="Kodira C."/>
            <person name="Birren B.W."/>
            <person name="Galagan J.E."/>
            <person name="Torriani S.F."/>
            <person name="McDonald B.A."/>
            <person name="Oliver R.P."/>
        </authorList>
    </citation>
    <scope>NUCLEOTIDE SEQUENCE [LARGE SCALE GENOMIC DNA]</scope>
    <source>
        <strain evidence="3">SN15 / ATCC MYA-4574 / FGSC 10173</strain>
    </source>
</reference>
<proteinExistence type="predicted"/>
<sequence>MPVGDSDELRVTGLDPALIDRSGDPGRTKPEFHETGAPAYQFSEGKAGLQDTYVSDSDSTADFPTDEELKTLRRVPASIPWRIYTIAFVELVERMSYYGTVAVYSNFISKPRPTATGAALHPDDAEAVPGALGMGKAGCFLAHHLQRFLGSTSAPSSEPGLPDTYLGRFKTILYSGHCC</sequence>
<gene>
    <name evidence="2" type="ORF">SNOG_06398</name>
</gene>
<dbReference type="VEuPathDB" id="FungiDB:JI435_063990"/>
<dbReference type="InterPro" id="IPR036259">
    <property type="entry name" value="MFS_trans_sf"/>
</dbReference>
<name>Q0UPB6_PHANO</name>
<accession>Q0UPB6</accession>
<dbReference type="RefSeq" id="XP_001796770.1">
    <property type="nucleotide sequence ID" value="XM_001796718.1"/>
</dbReference>
<feature type="region of interest" description="Disordered" evidence="1">
    <location>
        <begin position="1"/>
        <end position="45"/>
    </location>
</feature>
<dbReference type="GeneID" id="5973649"/>
<dbReference type="AlphaFoldDB" id="Q0UPB6"/>
<feature type="compositionally biased region" description="Basic and acidic residues" evidence="1">
    <location>
        <begin position="21"/>
        <end position="34"/>
    </location>
</feature>
<dbReference type="EMBL" id="CH445333">
    <property type="protein sequence ID" value="EAT86229.1"/>
    <property type="molecule type" value="Genomic_DNA"/>
</dbReference>
<dbReference type="InParanoid" id="Q0UPB6"/>
<evidence type="ECO:0000313" key="3">
    <source>
        <dbReference type="Proteomes" id="UP000001055"/>
    </source>
</evidence>
<organism evidence="2 3">
    <name type="scientific">Phaeosphaeria nodorum (strain SN15 / ATCC MYA-4574 / FGSC 10173)</name>
    <name type="common">Glume blotch fungus</name>
    <name type="synonym">Parastagonospora nodorum</name>
    <dbReference type="NCBI Taxonomy" id="321614"/>
    <lineage>
        <taxon>Eukaryota</taxon>
        <taxon>Fungi</taxon>
        <taxon>Dikarya</taxon>
        <taxon>Ascomycota</taxon>
        <taxon>Pezizomycotina</taxon>
        <taxon>Dothideomycetes</taxon>
        <taxon>Pleosporomycetidae</taxon>
        <taxon>Pleosporales</taxon>
        <taxon>Pleosporineae</taxon>
        <taxon>Phaeosphaeriaceae</taxon>
        <taxon>Parastagonospora</taxon>
    </lineage>
</organism>
<dbReference type="Gene3D" id="1.20.1250.20">
    <property type="entry name" value="MFS general substrate transporter like domains"/>
    <property type="match status" value="1"/>
</dbReference>
<dbReference type="eggNOG" id="KOG1237">
    <property type="taxonomic scope" value="Eukaryota"/>
</dbReference>
<protein>
    <submittedName>
        <fullName evidence="2">Uncharacterized protein</fullName>
    </submittedName>
</protein>
<evidence type="ECO:0000313" key="2">
    <source>
        <dbReference type="EMBL" id="EAT86229.1"/>
    </source>
</evidence>
<dbReference type="HOGENOM" id="CLU_1503997_0_0_1"/>